<name>A0A1G9Y7F3_9FIRM</name>
<dbReference type="Gene3D" id="3.40.50.1820">
    <property type="entry name" value="alpha/beta hydrolase"/>
    <property type="match status" value="1"/>
</dbReference>
<dbReference type="GO" id="GO:0016787">
    <property type="term" value="F:hydrolase activity"/>
    <property type="evidence" value="ECO:0007669"/>
    <property type="project" value="UniProtKB-KW"/>
</dbReference>
<evidence type="ECO:0000259" key="1">
    <source>
        <dbReference type="Pfam" id="PF12695"/>
    </source>
</evidence>
<organism evidence="2 3">
    <name type="scientific">Lachnospira pectinoschiza</name>
    <dbReference type="NCBI Taxonomy" id="28052"/>
    <lineage>
        <taxon>Bacteria</taxon>
        <taxon>Bacillati</taxon>
        <taxon>Bacillota</taxon>
        <taxon>Clostridia</taxon>
        <taxon>Lachnospirales</taxon>
        <taxon>Lachnospiraceae</taxon>
        <taxon>Lachnospira</taxon>
    </lineage>
</organism>
<sequence>MKKARIIRRVLISVLLVIAVLFTTFFVYTADYYKASENVDTSLESDDDVNVYMLDSNDMVFSPTGDVKAGIIFYPGGKVEYTSYAPLLHELASEGVLCILVKMPRNLAILGTNRADGLKENFPEITDWYMAGHSLGGACASMYISKHSSEYTGLILLAAYSTKDLSKTNINVLSIYGSEDGVLKKDSYEKNKSNLPDNWVEEVIQGGCHSFFGSYGLQDGDGNATISNKDQIDITTGFIINFISEQS</sequence>
<evidence type="ECO:0000313" key="2">
    <source>
        <dbReference type="EMBL" id="SDN04455.1"/>
    </source>
</evidence>
<dbReference type="SUPFAM" id="SSF53474">
    <property type="entry name" value="alpha/beta-Hydrolases"/>
    <property type="match status" value="1"/>
</dbReference>
<reference evidence="3" key="1">
    <citation type="submission" date="2016-10" db="EMBL/GenBank/DDBJ databases">
        <authorList>
            <person name="Varghese N."/>
            <person name="Submissions S."/>
        </authorList>
    </citation>
    <scope>NUCLEOTIDE SEQUENCE [LARGE SCALE GENOMIC DNA]</scope>
    <source>
        <strain evidence="3">M83</strain>
    </source>
</reference>
<accession>A0A1G9Y7F3</accession>
<keyword evidence="2" id="KW-0378">Hydrolase</keyword>
<dbReference type="EMBL" id="FNHZ01000005">
    <property type="protein sequence ID" value="SDN04455.1"/>
    <property type="molecule type" value="Genomic_DNA"/>
</dbReference>
<dbReference type="Pfam" id="PF12695">
    <property type="entry name" value="Abhydrolase_5"/>
    <property type="match status" value="1"/>
</dbReference>
<dbReference type="InterPro" id="IPR029059">
    <property type="entry name" value="AB_hydrolase_5"/>
</dbReference>
<dbReference type="InterPro" id="IPR029058">
    <property type="entry name" value="AB_hydrolase_fold"/>
</dbReference>
<dbReference type="AlphaFoldDB" id="A0A1G9Y7F3"/>
<proteinExistence type="predicted"/>
<dbReference type="RefSeq" id="WP_074521765.1">
    <property type="nucleotide sequence ID" value="NZ_FNHZ01000005.1"/>
</dbReference>
<evidence type="ECO:0000313" key="3">
    <source>
        <dbReference type="Proteomes" id="UP000187651"/>
    </source>
</evidence>
<dbReference type="Proteomes" id="UP000187651">
    <property type="component" value="Unassembled WGS sequence"/>
</dbReference>
<dbReference type="OrthoDB" id="9780932at2"/>
<gene>
    <name evidence="2" type="ORF">SAMN05216544_1701</name>
</gene>
<feature type="domain" description="Alpha/beta hydrolase fold-5" evidence="1">
    <location>
        <begin position="70"/>
        <end position="232"/>
    </location>
</feature>
<keyword evidence="3" id="KW-1185">Reference proteome</keyword>
<protein>
    <submittedName>
        <fullName evidence="2">Alpha/beta hydrolase family protein</fullName>
    </submittedName>
</protein>